<sequence length="287" mass="33648">MARPIQDAIMLLGDSITSRQDVPLSLNALLSETYRRNFDILNRGLGGYNTKFYLPSLNEFFLNKEEEKRNFILKRNYQKIKLITIWFGANDSVLPEFIQYVPLEEFIKNINLILEKITFEEKENFENKNNKNDDDDDFLNIILITPPPILEKMMENQEFSNQRKLKNTKKYAEGILNIGKQWQEKEKENSNKNKKWKIRTIDMFNGILNDAGGTEDQLKPYFIDGLHLSTKGYEVLWKKLLPILENDFKGRGISPSEIEFTIPDWSILDYSNSNSAVDKMKSPYKRV</sequence>
<name>A0AAJ8MMV6_9TREE</name>
<gene>
    <name evidence="1" type="ORF">I206_101367</name>
</gene>
<proteinExistence type="predicted"/>
<dbReference type="PANTHER" id="PTHR14209:SF19">
    <property type="entry name" value="ISOAMYL ACETATE-HYDROLYZING ESTERASE 1 HOMOLOG"/>
    <property type="match status" value="1"/>
</dbReference>
<protein>
    <recommendedName>
        <fullName evidence="3">SGNH hydrolase-type esterase domain-containing protein</fullName>
    </recommendedName>
</protein>
<evidence type="ECO:0000313" key="2">
    <source>
        <dbReference type="Proteomes" id="UP000094020"/>
    </source>
</evidence>
<dbReference type="GO" id="GO:0016788">
    <property type="term" value="F:hydrolase activity, acting on ester bonds"/>
    <property type="evidence" value="ECO:0007669"/>
    <property type="project" value="InterPro"/>
</dbReference>
<dbReference type="SUPFAM" id="SSF52266">
    <property type="entry name" value="SGNH hydrolase"/>
    <property type="match status" value="1"/>
</dbReference>
<reference evidence="1" key="1">
    <citation type="submission" date="2013-07" db="EMBL/GenBank/DDBJ databases">
        <authorList>
            <consortium name="The Broad Institute Genome Sequencing Platform"/>
            <person name="Cuomo C."/>
            <person name="Litvintseva A."/>
            <person name="Chen Y."/>
            <person name="Heitman J."/>
            <person name="Sun S."/>
            <person name="Springer D."/>
            <person name="Dromer F."/>
            <person name="Young S.K."/>
            <person name="Zeng Q."/>
            <person name="Gargeya S."/>
            <person name="Fitzgerald M."/>
            <person name="Abouelleil A."/>
            <person name="Alvarado L."/>
            <person name="Berlin A.M."/>
            <person name="Chapman S.B."/>
            <person name="Dewar J."/>
            <person name="Goldberg J."/>
            <person name="Griggs A."/>
            <person name="Gujja S."/>
            <person name="Hansen M."/>
            <person name="Howarth C."/>
            <person name="Imamovic A."/>
            <person name="Larimer J."/>
            <person name="McCowan C."/>
            <person name="Murphy C."/>
            <person name="Pearson M."/>
            <person name="Priest M."/>
            <person name="Roberts A."/>
            <person name="Saif S."/>
            <person name="Shea T."/>
            <person name="Sykes S."/>
            <person name="Wortman J."/>
            <person name="Nusbaum C."/>
            <person name="Birren B."/>
        </authorList>
    </citation>
    <scope>NUCLEOTIDE SEQUENCE</scope>
    <source>
        <strain evidence="1">CBS 10737</strain>
    </source>
</reference>
<dbReference type="InterPro" id="IPR036514">
    <property type="entry name" value="SGNH_hydro_sf"/>
</dbReference>
<dbReference type="InterPro" id="IPR045136">
    <property type="entry name" value="Iah1-like"/>
</dbReference>
<evidence type="ECO:0008006" key="3">
    <source>
        <dbReference type="Google" id="ProtNLM"/>
    </source>
</evidence>
<dbReference type="GeneID" id="30175033"/>
<evidence type="ECO:0000313" key="1">
    <source>
        <dbReference type="EMBL" id="WWC67459.1"/>
    </source>
</evidence>
<dbReference type="Proteomes" id="UP000094020">
    <property type="component" value="Chromosome 2"/>
</dbReference>
<dbReference type="KEGG" id="kpin:30175033"/>
<organism evidence="1 2">
    <name type="scientific">Kwoniella pini CBS 10737</name>
    <dbReference type="NCBI Taxonomy" id="1296096"/>
    <lineage>
        <taxon>Eukaryota</taxon>
        <taxon>Fungi</taxon>
        <taxon>Dikarya</taxon>
        <taxon>Basidiomycota</taxon>
        <taxon>Agaricomycotina</taxon>
        <taxon>Tremellomycetes</taxon>
        <taxon>Tremellales</taxon>
        <taxon>Cryptococcaceae</taxon>
        <taxon>Kwoniella</taxon>
    </lineage>
</organism>
<dbReference type="Pfam" id="PF00657">
    <property type="entry name" value="Lipase_GDSL"/>
    <property type="match status" value="1"/>
</dbReference>
<accession>A0AAJ8MMV6</accession>
<dbReference type="PANTHER" id="PTHR14209">
    <property type="entry name" value="ISOAMYL ACETATE-HYDROLYZING ESTERASE 1"/>
    <property type="match status" value="1"/>
</dbReference>
<dbReference type="Gene3D" id="3.40.50.1110">
    <property type="entry name" value="SGNH hydrolase"/>
    <property type="match status" value="1"/>
</dbReference>
<reference evidence="1" key="2">
    <citation type="submission" date="2024-02" db="EMBL/GenBank/DDBJ databases">
        <title>Comparative genomics of Cryptococcus and Kwoniella reveals pathogenesis evolution and contrasting modes of karyotype evolution via chromosome fusion or intercentromeric recombination.</title>
        <authorList>
            <person name="Coelho M.A."/>
            <person name="David-Palma M."/>
            <person name="Shea T."/>
            <person name="Bowers K."/>
            <person name="McGinley-Smith S."/>
            <person name="Mohammad A.W."/>
            <person name="Gnirke A."/>
            <person name="Yurkov A.M."/>
            <person name="Nowrousian M."/>
            <person name="Sun S."/>
            <person name="Cuomo C.A."/>
            <person name="Heitman J."/>
        </authorList>
    </citation>
    <scope>NUCLEOTIDE SEQUENCE</scope>
    <source>
        <strain evidence="1">CBS 10737</strain>
    </source>
</reference>
<dbReference type="EMBL" id="CP144520">
    <property type="protein sequence ID" value="WWC67459.1"/>
    <property type="molecule type" value="Genomic_DNA"/>
</dbReference>
<dbReference type="InterPro" id="IPR001087">
    <property type="entry name" value="GDSL"/>
</dbReference>
<dbReference type="RefSeq" id="XP_019008976.2">
    <property type="nucleotide sequence ID" value="XM_019158363.2"/>
</dbReference>
<dbReference type="AlphaFoldDB" id="A0AAJ8MMV6"/>
<keyword evidence="2" id="KW-1185">Reference proteome</keyword>